<dbReference type="Proteomes" id="UP000595140">
    <property type="component" value="Unassembled WGS sequence"/>
</dbReference>
<dbReference type="AlphaFoldDB" id="A0A484N9G9"/>
<organism evidence="2 3">
    <name type="scientific">Cuscuta campestris</name>
    <dbReference type="NCBI Taxonomy" id="132261"/>
    <lineage>
        <taxon>Eukaryota</taxon>
        <taxon>Viridiplantae</taxon>
        <taxon>Streptophyta</taxon>
        <taxon>Embryophyta</taxon>
        <taxon>Tracheophyta</taxon>
        <taxon>Spermatophyta</taxon>
        <taxon>Magnoliopsida</taxon>
        <taxon>eudicotyledons</taxon>
        <taxon>Gunneridae</taxon>
        <taxon>Pentapetalae</taxon>
        <taxon>asterids</taxon>
        <taxon>lamiids</taxon>
        <taxon>Solanales</taxon>
        <taxon>Convolvulaceae</taxon>
        <taxon>Cuscuteae</taxon>
        <taxon>Cuscuta</taxon>
        <taxon>Cuscuta subgen. Grammica</taxon>
        <taxon>Cuscuta sect. Cleistogrammica</taxon>
    </lineage>
</organism>
<reference evidence="2 3" key="1">
    <citation type="submission" date="2018-04" db="EMBL/GenBank/DDBJ databases">
        <authorList>
            <person name="Vogel A."/>
        </authorList>
    </citation>
    <scope>NUCLEOTIDE SEQUENCE [LARGE SCALE GENOMIC DNA]</scope>
</reference>
<gene>
    <name evidence="2" type="ORF">CCAM_LOCUS38983</name>
</gene>
<sequence length="45" mass="4957">MSRGQSTSKNGQRRETSIFGGEFPIRQRGGGGDLHRREGGEWPPS</sequence>
<dbReference type="EMBL" id="OOIL02006476">
    <property type="protein sequence ID" value="VFQ97207.1"/>
    <property type="molecule type" value="Genomic_DNA"/>
</dbReference>
<evidence type="ECO:0000313" key="2">
    <source>
        <dbReference type="EMBL" id="VFQ97207.1"/>
    </source>
</evidence>
<name>A0A484N9G9_9ASTE</name>
<feature type="region of interest" description="Disordered" evidence="1">
    <location>
        <begin position="1"/>
        <end position="45"/>
    </location>
</feature>
<accession>A0A484N9G9</accession>
<proteinExistence type="predicted"/>
<keyword evidence="3" id="KW-1185">Reference proteome</keyword>
<feature type="compositionally biased region" description="Basic and acidic residues" evidence="1">
    <location>
        <begin position="33"/>
        <end position="45"/>
    </location>
</feature>
<evidence type="ECO:0000256" key="1">
    <source>
        <dbReference type="SAM" id="MobiDB-lite"/>
    </source>
</evidence>
<feature type="compositionally biased region" description="Polar residues" evidence="1">
    <location>
        <begin position="1"/>
        <end position="10"/>
    </location>
</feature>
<evidence type="ECO:0000313" key="3">
    <source>
        <dbReference type="Proteomes" id="UP000595140"/>
    </source>
</evidence>
<feature type="non-terminal residue" evidence="2">
    <location>
        <position position="45"/>
    </location>
</feature>
<protein>
    <submittedName>
        <fullName evidence="2">Uncharacterized protein</fullName>
    </submittedName>
</protein>